<accession>A0A822XRQ6</accession>
<keyword evidence="3" id="KW-0804">Transcription</keyword>
<dbReference type="PANTHER" id="PTHR33388">
    <property type="entry name" value="OS01G0212500 PROTEIN"/>
    <property type="match status" value="1"/>
</dbReference>
<dbReference type="InterPro" id="IPR040356">
    <property type="entry name" value="SPEAR"/>
</dbReference>
<evidence type="ECO:0000313" key="6">
    <source>
        <dbReference type="Proteomes" id="UP000607653"/>
    </source>
</evidence>
<evidence type="ECO:0000313" key="5">
    <source>
        <dbReference type="EMBL" id="DAD23110.1"/>
    </source>
</evidence>
<dbReference type="AlphaFoldDB" id="A0A822XRQ6"/>
<dbReference type="GO" id="GO:0003700">
    <property type="term" value="F:DNA-binding transcription factor activity"/>
    <property type="evidence" value="ECO:0007669"/>
    <property type="project" value="InterPro"/>
</dbReference>
<dbReference type="PANTHER" id="PTHR33388:SF2">
    <property type="entry name" value="PROTEIN SPOROCYTELESS"/>
    <property type="match status" value="1"/>
</dbReference>
<feature type="region of interest" description="Disordered" evidence="4">
    <location>
        <begin position="1"/>
        <end position="59"/>
    </location>
</feature>
<feature type="compositionally biased region" description="Basic and acidic residues" evidence="4">
    <location>
        <begin position="18"/>
        <end position="37"/>
    </location>
</feature>
<keyword evidence="1" id="KW-0678">Repressor</keyword>
<keyword evidence="2" id="KW-0805">Transcription regulation</keyword>
<evidence type="ECO:0000256" key="3">
    <source>
        <dbReference type="ARBA" id="ARBA00023163"/>
    </source>
</evidence>
<dbReference type="EMBL" id="DUZY01000001">
    <property type="protein sequence ID" value="DAD23110.1"/>
    <property type="molecule type" value="Genomic_DNA"/>
</dbReference>
<organism evidence="5 6">
    <name type="scientific">Nelumbo nucifera</name>
    <name type="common">Sacred lotus</name>
    <dbReference type="NCBI Taxonomy" id="4432"/>
    <lineage>
        <taxon>Eukaryota</taxon>
        <taxon>Viridiplantae</taxon>
        <taxon>Streptophyta</taxon>
        <taxon>Embryophyta</taxon>
        <taxon>Tracheophyta</taxon>
        <taxon>Spermatophyta</taxon>
        <taxon>Magnoliopsida</taxon>
        <taxon>Proteales</taxon>
        <taxon>Nelumbonaceae</taxon>
        <taxon>Nelumbo</taxon>
    </lineage>
</organism>
<comment type="caution">
    <text evidence="5">The sequence shown here is derived from an EMBL/GenBank/DDBJ whole genome shotgun (WGS) entry which is preliminary data.</text>
</comment>
<proteinExistence type="predicted"/>
<evidence type="ECO:0000256" key="4">
    <source>
        <dbReference type="SAM" id="MobiDB-lite"/>
    </source>
</evidence>
<reference evidence="5 6" key="1">
    <citation type="journal article" date="2020" name="Mol. Biol. Evol.">
        <title>Distinct Expression and Methylation Patterns for Genes with Different Fates following a Single Whole-Genome Duplication in Flowering Plants.</title>
        <authorList>
            <person name="Shi T."/>
            <person name="Rahmani R.S."/>
            <person name="Gugger P.F."/>
            <person name="Wang M."/>
            <person name="Li H."/>
            <person name="Zhang Y."/>
            <person name="Li Z."/>
            <person name="Wang Q."/>
            <person name="Van de Peer Y."/>
            <person name="Marchal K."/>
            <person name="Chen J."/>
        </authorList>
    </citation>
    <scope>NUCLEOTIDE SEQUENCE [LARGE SCALE GENOMIC DNA]</scope>
    <source>
        <tissue evidence="5">Leaf</tissue>
    </source>
</reference>
<evidence type="ECO:0008006" key="7">
    <source>
        <dbReference type="Google" id="ProtNLM"/>
    </source>
</evidence>
<keyword evidence="6" id="KW-1185">Reference proteome</keyword>
<protein>
    <recommendedName>
        <fullName evidence="7">Protein SPOROCYTELESS-like</fullName>
    </recommendedName>
</protein>
<name>A0A822XRQ6_NELNU</name>
<evidence type="ECO:0000256" key="1">
    <source>
        <dbReference type="ARBA" id="ARBA00022491"/>
    </source>
</evidence>
<sequence length="359" mass="38908">MATSFHPWNSSNGSQGGGDDRENRTLEERETKPETVTKRGRKSKNGPPQKKTPQRGLGVAQLERLRLQERWKKMTEMDPLLCHNLQDQVHFPFSFPLVNHQTGIAVPLSGLAPANYAAVSSQSNGQSTSQSLIHKPHSIANSGFSGVPAVSVGGLRLPTYYSDQFQADRSRIDGQKVRFQNGHPLETGKELSSIQTQRMHGLSDQSAMWDKHCVDICAALQNKKRFNGENLGHGEGPGRYSWAMPTNGNDFLALNLGWNRDLGFGMGARHSGSNVVHEEVEVVAIHRKGKSVAGDVIMEYDFFPCVAMDRNNGGSSSTSQTEASSSSEASAVVTATAGAVGEASRSAANFLDLSLKLSC</sequence>
<gene>
    <name evidence="5" type="ORF">HUJ06_024573</name>
</gene>
<evidence type="ECO:0000256" key="2">
    <source>
        <dbReference type="ARBA" id="ARBA00023015"/>
    </source>
</evidence>
<dbReference type="Proteomes" id="UP000607653">
    <property type="component" value="Unassembled WGS sequence"/>
</dbReference>